<comment type="similarity">
    <text evidence="3">Belongs to the glycosyl hydrolase 70 family.</text>
</comment>
<dbReference type="SMR" id="A0A5A5U0C8"/>
<evidence type="ECO:0000313" key="16">
    <source>
        <dbReference type="Proteomes" id="UP000323274"/>
    </source>
</evidence>
<dbReference type="Pfam" id="PF01473">
    <property type="entry name" value="Choline_bind_1"/>
    <property type="match status" value="2"/>
</dbReference>
<dbReference type="Gene3D" id="3.20.20.470">
    <property type="entry name" value="Glucansucrase"/>
    <property type="match status" value="2"/>
</dbReference>
<evidence type="ECO:0000256" key="8">
    <source>
        <dbReference type="ARBA" id="ARBA00022737"/>
    </source>
</evidence>
<comment type="caution">
    <text evidence="15">The sequence shown here is derived from an EMBL/GenBank/DDBJ whole genome shotgun (WGS) entry which is preliminary data.</text>
</comment>
<organism evidence="15 16">
    <name type="scientific">Leuconostoc citreum</name>
    <dbReference type="NCBI Taxonomy" id="33964"/>
    <lineage>
        <taxon>Bacteria</taxon>
        <taxon>Bacillati</taxon>
        <taxon>Bacillota</taxon>
        <taxon>Bacilli</taxon>
        <taxon>Lactobacillales</taxon>
        <taxon>Lactobacillaceae</taxon>
        <taxon>Leuconostoc</taxon>
    </lineage>
</organism>
<feature type="domain" description="Glycoside hydrolase family 70 catalytic" evidence="14">
    <location>
        <begin position="362"/>
        <end position="1167"/>
    </location>
</feature>
<evidence type="ECO:0000256" key="5">
    <source>
        <dbReference type="ARBA" id="ARBA00022676"/>
    </source>
</evidence>
<dbReference type="InterPro" id="IPR018337">
    <property type="entry name" value="Cell_wall/Cho-bd_repeat"/>
</dbReference>
<dbReference type="GO" id="GO:0009250">
    <property type="term" value="P:glucan biosynthetic process"/>
    <property type="evidence" value="ECO:0007669"/>
    <property type="project" value="InterPro"/>
</dbReference>
<dbReference type="EMBL" id="BJJW01000002">
    <property type="protein sequence ID" value="GDZ83293.1"/>
    <property type="molecule type" value="Genomic_DNA"/>
</dbReference>
<feature type="region of interest" description="Disordered" evidence="12">
    <location>
        <begin position="91"/>
        <end position="192"/>
    </location>
</feature>
<dbReference type="PROSITE" id="PS51170">
    <property type="entry name" value="CW"/>
    <property type="match status" value="2"/>
</dbReference>
<dbReference type="SUPFAM" id="SSF51445">
    <property type="entry name" value="(Trans)glycosidases"/>
    <property type="match status" value="4"/>
</dbReference>
<dbReference type="EC" id="2.4.1.5" evidence="4"/>
<evidence type="ECO:0000256" key="12">
    <source>
        <dbReference type="SAM" id="MobiDB-lite"/>
    </source>
</evidence>
<dbReference type="RefSeq" id="WP_149333893.1">
    <property type="nucleotide sequence ID" value="NZ_BJJW01000002.1"/>
</dbReference>
<keyword evidence="6" id="KW-0808">Transferase</keyword>
<dbReference type="Gene3D" id="2.60.40.1180">
    <property type="entry name" value="Golgi alpha-mannosidase II"/>
    <property type="match status" value="1"/>
</dbReference>
<dbReference type="InterPro" id="IPR022263">
    <property type="entry name" value="KxYKxGKxW"/>
</dbReference>
<dbReference type="Gene3D" id="2.30.30.420">
    <property type="entry name" value="glucansucrase"/>
    <property type="match status" value="3"/>
</dbReference>
<evidence type="ECO:0000256" key="3">
    <source>
        <dbReference type="ARBA" id="ARBA00009247"/>
    </source>
</evidence>
<dbReference type="SUPFAM" id="SSF69360">
    <property type="entry name" value="Cell wall binding repeat"/>
    <property type="match status" value="6"/>
</dbReference>
<name>A0A5A5U0C8_LEUCI</name>
<evidence type="ECO:0000256" key="11">
    <source>
        <dbReference type="PROSITE-ProRule" id="PRU00591"/>
    </source>
</evidence>
<feature type="chain" id="PRO_5039386057" description="dextransucrase" evidence="13">
    <location>
        <begin position="37"/>
        <end position="2849"/>
    </location>
</feature>
<evidence type="ECO:0000259" key="14">
    <source>
        <dbReference type="Pfam" id="PF02324"/>
    </source>
</evidence>
<dbReference type="Pfam" id="PF02324">
    <property type="entry name" value="Glyco_hydro_70"/>
    <property type="match status" value="2"/>
</dbReference>
<feature type="domain" description="Glycoside hydrolase family 70 catalytic" evidence="14">
    <location>
        <begin position="2052"/>
        <end position="2847"/>
    </location>
</feature>
<evidence type="ECO:0000256" key="10">
    <source>
        <dbReference type="ARBA" id="ARBA00032238"/>
    </source>
</evidence>
<dbReference type="InterPro" id="IPR003318">
    <property type="entry name" value="Glyco_hydro70cat"/>
</dbReference>
<dbReference type="InterPro" id="IPR027636">
    <property type="entry name" value="Glucan-bd_rpt"/>
</dbReference>
<evidence type="ECO:0000256" key="13">
    <source>
        <dbReference type="SAM" id="SignalP"/>
    </source>
</evidence>
<dbReference type="Gene3D" id="2.10.270.10">
    <property type="entry name" value="Cholin Binding"/>
    <property type="match status" value="6"/>
</dbReference>
<evidence type="ECO:0000256" key="6">
    <source>
        <dbReference type="ARBA" id="ARBA00022679"/>
    </source>
</evidence>
<dbReference type="GO" id="GO:0046527">
    <property type="term" value="F:glucosyltransferase activity"/>
    <property type="evidence" value="ECO:0007669"/>
    <property type="project" value="InterPro"/>
</dbReference>
<evidence type="ECO:0000256" key="7">
    <source>
        <dbReference type="ARBA" id="ARBA00022729"/>
    </source>
</evidence>
<dbReference type="Gene3D" id="2.30.30.20">
    <property type="entry name" value="Aspartate carbamoyltransferase regulatory subunit, C-terminal domain"/>
    <property type="match status" value="1"/>
</dbReference>
<keyword evidence="7 13" id="KW-0732">Signal</keyword>
<dbReference type="NCBIfam" id="TIGR03715">
    <property type="entry name" value="KxYKxGKxW"/>
    <property type="match status" value="1"/>
</dbReference>
<sequence>MRDMRVICDRKKLYKSGKVLVTAGIFALMMFGVTTASVSANTIAVDTNHSRTSAQINKSAVDKVNDDKTTLGAAKVVAVATTPATPVADKTVSAPAADKAVDTTSSTTPATDKAVDTTSSTTPATDKAVDTTPTTPAADKAVDTTPTTPAADKAVDTTPTTPAANKAVDTTPATAATDKAVDTPATPAADKLANTTPVTDKAVATTPATPVANKAADTSSIHDQPLDTNVPTDKSANLVSTTQKSTDNQQVKSTETSHLQEINGKTYFLDDNGQVKKNFTAIIDGKVLYFDKTSGELTANAPQVTKGLVNIDNAHNAAHDLTADNFTNVDGYLTANSWYRPKDILKNGTTWTPTTAEDFRPLLMSWWPDKNTQVAYLQYMQSVGMLPDDVKISNDDNMSTLTDAAMTVQKNIESRIGVSGKTDWLKQDMNKLIDSQANWNIDSESKGNDHLQGGALLYVNDDKTPNANSDYRLLNRTPTNQTGQITDPSKQGGYEMLLANDVDNSNPVVQAEQLNWLHYMMNIGTIAQNDPTANFDGYRVDAVDNVDADLLQIAGDYFKAAYGTGKTEANANNHISILEDWDNNDSAYIKAHGNNQLTMDFPAHLALKYALNMPLAAQSGLEPLINTSLVKRGKDATENEAQPNYAFIRAHDSEVQTVIAQIIKDKINTKSDGLTVTPDEIKQAFNIYNADELKADKEYTAYNIPASYAVLLTNKDTVPRVYYGDLFSDDGQYMSQKSPYYDAITSLLKSRIKYVAGGQSMNMTYLHECFDPAKNETKPQGVLTSVRYGKGAMTADDLGNSDTRQQGIGLVINNKPFLNLNDDEQIVLNMGAAHKNQAYRPLMLTTKSGLQIYDKDAGAPVVYTNDAGQLIFKSDMVYGVSNPQVSGYFAAWVPVGASDSQDARTQSSQSETKDGDVYHSNAALDSNVIYEGFSNFQAMPEKNDDFTNVKIAQNAKLFKDLGITSFELAPQYRSSTDNSFLDSVIQNGYAFTDRYDVGYNTPTKYGTVDQLLDSLRALHAQGIQAINDWVPDQIYNLPGEQIVTAVRTNGSGKYDYDSVINNTLYDSRTVGGGEYQEKFGGLFLDQLKKDYPSLFETKQISTNQPMNPDVKIKEWSAKYFNGSNIQGRGAWYVLKDWATNQYFNVSSDNGFLPKQLLGEKTSTGFITENGKTSFYSTSGYQAKDTFIQDGTNWYYFDNAGYMLTGKQNIHDKNYYFLPNGVELQDAYLFDGNQEFYYNKAGEQVMNQYYQDSQNQWHYFFENGRMAIGLTEVPNADGTHVTQYFDANGVQIKGTAIKDQNNQLRYFDEATGNMVVNSWGQLADKSWLYLNAQGVAVTGNQKIDGEEYYFNADGKQVKGNAIIDNNGDQRYYDGDKGVMVVNSWGELPDGSWLYLNDKGIAVTGRQVINNQVNFFGNDGKQIKDAFKLLSDGSWVYLDDKGLITTGAKVINGLNMFFDKDGHQIKGDASTDANGKRHYYDKNDGHLVTNSWGELPDGSWLYLDEQGDAVTGQRVIDGKTRYFDEDGKQIKNSLKTLANGDKIYLDGDGVAATGLQHVGDKIMYFDEDGKQVVGKFVSAKDGSWYYLNQDGVAAVGPSSINGQSLYFDQDGKQVKYNEVRNSDGTTNYYTGLTGEKLTQDFGELPDGSWIYLDAQGHTVTGAQIINGQNLYFKADGQQVKGHAYTDQLGHMRFYDPDSGDMLSNRFEQITPGVWAYFGADGVAITGQHDINGQKLFFDETGYQVKGSQRTIDGTLYSFDSQTGNQKRVQTTLLPQAGHYITKNGNDWQYDTNGELAKGLRQDSNGKLRYFDLTTGIQAKGQFVTIGQETYYFSKDHGDAQLLPMVTEGHYGTITLKQGQDTKTAWVYRDQNNTILKGLQNINGTLQFFDPYTGEQLKGGVAKYDDKLFYFESGKGNLVSTVAGDYQDGHYISQDGQTRYADKQNQLVKGLVTVNGALQYFDNATGNQIKNQQVIVDGKTYYFDDKGNGEYLFTNTLDMSTNAFSAKNVAFNHDSSSFDHTVDGFLTADTWYRPKSILANGTTWRDSTDKDMRPLITVWWPNKNVQVNYLNFMKANGLLTTAAQYTLHSDQYDLNHAAQDVQVAIEKRIASEHGTEWLQKLLFESQNNNPSFVKQQFIWNKDSEYHGGGDAWFQGGYLKYGNNPLTPTTNSDYRQPGNAFDFLLANDVDNSNPVVQAENLNWLHYLMNFGTITAGQDDANFDSIRIDAVDFIHNDTIQRTYDYLRDAYQVQQSEAKANQHISLVEAGLDAGTSTIHNDALIESNLREAATLSLTNEPGKNKPLTNMLQDVDGGTLIADHTQNSTENQATPNYSIIHAHDKGVQEKVGAAITDATGADWTNFTDEQLKAGLELFYKDQRATNKKYNSYNIPSIYALMLTNKDTVPRMYYGDMYQDDGQYMANKSIYYDALVSLMTARKSYVSGGQTMSVDNHGLLKSVRFGKDAMTANDLGTSATRTEGLGVIIGNDPKLQLNDSDKVTLDMGAAHKNQKYRAVILTTRDGLATFNSDQAPTAWTNDQGTLTFSNQEINGQDNTQIRGVANPQVSGYLAVWVPVGASDNQDARTAATTTENHDGKVLHSNAALDSNLIYEGFSNFQPKATTHDELTNVVIAKNADVFNNWGITSFEMAPQYRSSGDHTFLDSTIDNGYAFTDRYDLGFNTPTKYGTDGDLRAAIQALHHANMQVMADVVDNQVYNLPGKEVVSATRAGVYGNDDATGFGTQLYVTNSVGGGQYQEKYAGQYLEALKAKYPDLFEGKAYDYWYKNYANDGSNPYYTLSHGDRESIPADVAIKQWSAKYMNGTNVLGNGMGYVLKDWHNGQYFKLDGDKSTLPQI</sequence>
<dbReference type="InterPro" id="IPR017853">
    <property type="entry name" value="GH"/>
</dbReference>
<dbReference type="Pfam" id="PF19258">
    <property type="entry name" value="KxYKxGKxW_sig"/>
    <property type="match status" value="1"/>
</dbReference>
<dbReference type="Proteomes" id="UP000323274">
    <property type="component" value="Unassembled WGS sequence"/>
</dbReference>
<dbReference type="Pfam" id="PF19127">
    <property type="entry name" value="Choline_bind_3"/>
    <property type="match status" value="12"/>
</dbReference>
<evidence type="ECO:0000256" key="1">
    <source>
        <dbReference type="ARBA" id="ARBA00001152"/>
    </source>
</evidence>
<dbReference type="GO" id="GO:0047849">
    <property type="term" value="F:dextransucrase activity"/>
    <property type="evidence" value="ECO:0007669"/>
    <property type="project" value="UniProtKB-EC"/>
</dbReference>
<dbReference type="NCBIfam" id="TIGR04035">
    <property type="entry name" value="glucan_65_rpt"/>
    <property type="match status" value="8"/>
</dbReference>
<evidence type="ECO:0000313" key="15">
    <source>
        <dbReference type="EMBL" id="GDZ83293.1"/>
    </source>
</evidence>
<accession>A0A5A5U0C8</accession>
<evidence type="ECO:0000256" key="4">
    <source>
        <dbReference type="ARBA" id="ARBA00012592"/>
    </source>
</evidence>
<feature type="compositionally biased region" description="Polar residues" evidence="12">
    <location>
        <begin position="217"/>
        <end position="233"/>
    </location>
</feature>
<dbReference type="InterPro" id="IPR013780">
    <property type="entry name" value="Glyco_hydro_b"/>
</dbReference>
<reference evidence="15 16" key="1">
    <citation type="submission" date="2019-04" db="EMBL/GenBank/DDBJ databases">
        <title>A pseudo-fructophilic Leuconostoc citreum strain F192-5 isolated from peel of satsuma mandarin: the first report for isolation and characterization of strain-dependent fructophilic-like characteristics.</title>
        <authorList>
            <person name="Maeno S."/>
            <person name="Tanizawa Y."/>
            <person name="Kajikawa A."/>
            <person name="Kanesaki Y."/>
            <person name="Kubota E."/>
            <person name="Arita M."/>
            <person name="Leon D."/>
            <person name="Endo A."/>
        </authorList>
    </citation>
    <scope>NUCLEOTIDE SEQUENCE [LARGE SCALE GENOMIC DNA]</scope>
    <source>
        <strain evidence="15 16">F192-5</strain>
    </source>
</reference>
<evidence type="ECO:0000256" key="2">
    <source>
        <dbReference type="ARBA" id="ARBA00003243"/>
    </source>
</evidence>
<proteinExistence type="inferred from homology"/>
<evidence type="ECO:0000256" key="9">
    <source>
        <dbReference type="ARBA" id="ARBA00029911"/>
    </source>
</evidence>
<keyword evidence="5" id="KW-0328">Glycosyltransferase</keyword>
<feature type="region of interest" description="Disordered" evidence="12">
    <location>
        <begin position="210"/>
        <end position="233"/>
    </location>
</feature>
<keyword evidence="8" id="KW-0677">Repeat</keyword>
<dbReference type="Gene3D" id="3.20.20.80">
    <property type="entry name" value="Glycosidases"/>
    <property type="match status" value="1"/>
</dbReference>
<feature type="repeat" description="Cell wall-binding" evidence="11">
    <location>
        <begin position="1336"/>
        <end position="1355"/>
    </location>
</feature>
<feature type="compositionally biased region" description="Polar residues" evidence="12">
    <location>
        <begin position="102"/>
        <end position="120"/>
    </location>
</feature>
<comment type="function">
    <text evidence="2">Production of extracellular glucans, that are thought to play a key role in the development of the dental plaque because of their ability to adhere to smooth surfaces and mediate the aggregation of bacterial cells and food debris.</text>
</comment>
<gene>
    <name evidence="15" type="ORF">LCIT_05350</name>
</gene>
<feature type="repeat" description="Cell wall-binding" evidence="11">
    <location>
        <begin position="1183"/>
        <end position="1202"/>
    </location>
</feature>
<protein>
    <recommendedName>
        <fullName evidence="4">dextransucrase</fullName>
        <ecNumber evidence="4">2.4.1.5</ecNumber>
    </recommendedName>
    <alternativeName>
        <fullName evidence="9">Dextransucrase</fullName>
    </alternativeName>
    <alternativeName>
        <fullName evidence="10">Sucrose 6-glucosyltransferase</fullName>
    </alternativeName>
</protein>
<feature type="compositionally biased region" description="Low complexity" evidence="12">
    <location>
        <begin position="121"/>
        <end position="192"/>
    </location>
</feature>
<feature type="signal peptide" evidence="13">
    <location>
        <begin position="1"/>
        <end position="36"/>
    </location>
</feature>
<comment type="catalytic activity">
    <reaction evidence="1">
        <text>[(1-&gt;6)-alpha-D-glucosyl](n) + sucrose = [(1-&gt;6)-alpha-D-glucosyl](n+1) + D-fructose</text>
        <dbReference type="Rhea" id="RHEA:18825"/>
        <dbReference type="Rhea" id="RHEA-COMP:11144"/>
        <dbReference type="Rhea" id="RHEA-COMP:11145"/>
        <dbReference type="ChEBI" id="CHEBI:17992"/>
        <dbReference type="ChEBI" id="CHEBI:18269"/>
        <dbReference type="ChEBI" id="CHEBI:37721"/>
        <dbReference type="EC" id="2.4.1.5"/>
    </reaction>
</comment>